<comment type="similarity">
    <text evidence="3">Belongs to the AAA ATPase family.</text>
</comment>
<evidence type="ECO:0000256" key="1">
    <source>
        <dbReference type="ARBA" id="ARBA00022741"/>
    </source>
</evidence>
<dbReference type="InterPro" id="IPR003960">
    <property type="entry name" value="ATPase_AAA_CS"/>
</dbReference>
<gene>
    <name evidence="5" type="ORF">JGI1_02169</name>
</gene>
<evidence type="ECO:0000313" key="6">
    <source>
        <dbReference type="Proteomes" id="UP000320623"/>
    </source>
</evidence>
<evidence type="ECO:0000256" key="3">
    <source>
        <dbReference type="RuleBase" id="RU003651"/>
    </source>
</evidence>
<keyword evidence="1 3" id="KW-0547">Nucleotide-binding</keyword>
<proteinExistence type="inferred from homology"/>
<dbReference type="InterPro" id="IPR003593">
    <property type="entry name" value="AAA+_ATPase"/>
</dbReference>
<dbReference type="Gene3D" id="3.40.50.300">
    <property type="entry name" value="P-loop containing nucleotide triphosphate hydrolases"/>
    <property type="match status" value="1"/>
</dbReference>
<dbReference type="Pfam" id="PF00004">
    <property type="entry name" value="AAA"/>
    <property type="match status" value="1"/>
</dbReference>
<accession>A0A0S4NCA1</accession>
<dbReference type="GO" id="GO:0005524">
    <property type="term" value="F:ATP binding"/>
    <property type="evidence" value="ECO:0007669"/>
    <property type="project" value="UniProtKB-KW"/>
</dbReference>
<dbReference type="EMBL" id="FAOO01000025">
    <property type="protein sequence ID" value="CUU08766.1"/>
    <property type="molecule type" value="Genomic_DNA"/>
</dbReference>
<organism evidence="5 6">
    <name type="scientific">Candidatus Thermokryptus mobilis</name>
    <dbReference type="NCBI Taxonomy" id="1643428"/>
    <lineage>
        <taxon>Bacteria</taxon>
        <taxon>Pseudomonadati</taxon>
        <taxon>Candidatus Kryptoniota</taxon>
        <taxon>Candidatus Thermokryptus</taxon>
    </lineage>
</organism>
<name>A0A0S4NCA1_9BACT</name>
<dbReference type="InterPro" id="IPR027417">
    <property type="entry name" value="P-loop_NTPase"/>
</dbReference>
<reference evidence="6" key="1">
    <citation type="submission" date="2015-11" db="EMBL/GenBank/DDBJ databases">
        <authorList>
            <person name="Varghese N."/>
        </authorList>
    </citation>
    <scope>NUCLEOTIDE SEQUENCE [LARGE SCALE GENOMIC DNA]</scope>
</reference>
<dbReference type="PANTHER" id="PTHR23077:SF171">
    <property type="entry name" value="NUCLEAR VALOSIN-CONTAINING PROTEIN-LIKE"/>
    <property type="match status" value="1"/>
</dbReference>
<dbReference type="SUPFAM" id="SSF52540">
    <property type="entry name" value="P-loop containing nucleoside triphosphate hydrolases"/>
    <property type="match status" value="1"/>
</dbReference>
<dbReference type="InterPro" id="IPR041569">
    <property type="entry name" value="AAA_lid_3"/>
</dbReference>
<protein>
    <submittedName>
        <fullName evidence="5">ATPase family associated with various cellular activities (AAA)</fullName>
    </submittedName>
</protein>
<keyword evidence="2 3" id="KW-0067">ATP-binding</keyword>
<evidence type="ECO:0000256" key="2">
    <source>
        <dbReference type="ARBA" id="ARBA00022840"/>
    </source>
</evidence>
<dbReference type="Proteomes" id="UP000320623">
    <property type="component" value="Unassembled WGS sequence"/>
</dbReference>
<evidence type="ECO:0000259" key="4">
    <source>
        <dbReference type="SMART" id="SM00382"/>
    </source>
</evidence>
<feature type="non-terminal residue" evidence="5">
    <location>
        <position position="299"/>
    </location>
</feature>
<feature type="domain" description="AAA+ ATPase" evidence="4">
    <location>
        <begin position="91"/>
        <end position="228"/>
    </location>
</feature>
<sequence>MELREIKKDKYTYKVTKQRVYGPGVTNMVLSLFKVGDDFYSGLDLYEVDELFPQYRLEDVAGLGDVKRFIYQRLIAPFEDEELASKLRLRVGGGMLLFGPPGTGKTLIAMAIANHIQAKFIEISPSVILGYPGEAEKRLERIFSRLEKEPRAVVFLDEAEWILCRREEQTSSVMQRVIPVLLSQLSRIFKDKSKPIIVIAATNKPEMIDSAFLRPGRFDKLFYIGLPDESARVEIIKMYLRDREHRLTDMQISEIARRLEGYSGADIEQIIEEAAFLAFEGRRDKQDVKITVEHINEAV</sequence>
<dbReference type="SMART" id="SM00382">
    <property type="entry name" value="AAA"/>
    <property type="match status" value="1"/>
</dbReference>
<dbReference type="InterPro" id="IPR003959">
    <property type="entry name" value="ATPase_AAA_core"/>
</dbReference>
<dbReference type="PANTHER" id="PTHR23077">
    <property type="entry name" value="AAA-FAMILY ATPASE"/>
    <property type="match status" value="1"/>
</dbReference>
<dbReference type="GO" id="GO:0016887">
    <property type="term" value="F:ATP hydrolysis activity"/>
    <property type="evidence" value="ECO:0007669"/>
    <property type="project" value="InterPro"/>
</dbReference>
<dbReference type="Pfam" id="PF17862">
    <property type="entry name" value="AAA_lid_3"/>
    <property type="match status" value="1"/>
</dbReference>
<evidence type="ECO:0000313" key="5">
    <source>
        <dbReference type="EMBL" id="CUU08766.1"/>
    </source>
</evidence>
<dbReference type="AlphaFoldDB" id="A0A0S4NCA1"/>
<dbReference type="PROSITE" id="PS00674">
    <property type="entry name" value="AAA"/>
    <property type="match status" value="1"/>
</dbReference>
<dbReference type="InterPro" id="IPR050168">
    <property type="entry name" value="AAA_ATPase_domain"/>
</dbReference>
<keyword evidence="6" id="KW-1185">Reference proteome</keyword>
<dbReference type="Gene3D" id="1.10.8.60">
    <property type="match status" value="1"/>
</dbReference>